<proteinExistence type="predicted"/>
<evidence type="ECO:0000313" key="3">
    <source>
        <dbReference type="Proteomes" id="UP000298652"/>
    </source>
</evidence>
<dbReference type="OMA" id="WHRQREM"/>
<dbReference type="Proteomes" id="UP000298652">
    <property type="component" value="Chromosome 2"/>
</dbReference>
<feature type="compositionally biased region" description="Gly residues" evidence="1">
    <location>
        <begin position="150"/>
        <end position="166"/>
    </location>
</feature>
<reference evidence="2" key="1">
    <citation type="submission" date="2019-03" db="EMBL/GenBank/DDBJ databases">
        <title>WGS assembly of Setaria viridis.</title>
        <authorList>
            <person name="Huang P."/>
            <person name="Jenkins J."/>
            <person name="Grimwood J."/>
            <person name="Barry K."/>
            <person name="Healey A."/>
            <person name="Mamidi S."/>
            <person name="Sreedasyam A."/>
            <person name="Shu S."/>
            <person name="Feldman M."/>
            <person name="Wu J."/>
            <person name="Yu Y."/>
            <person name="Chen C."/>
            <person name="Johnson J."/>
            <person name="Rokhsar D."/>
            <person name="Baxter I."/>
            <person name="Schmutz J."/>
            <person name="Brutnell T."/>
            <person name="Kellogg E."/>
        </authorList>
    </citation>
    <scope>NUCLEOTIDE SEQUENCE [LARGE SCALE GENOMIC DNA]</scope>
</reference>
<organism evidence="2 3">
    <name type="scientific">Setaria viridis</name>
    <name type="common">Green bristlegrass</name>
    <name type="synonym">Setaria italica subsp. viridis</name>
    <dbReference type="NCBI Taxonomy" id="4556"/>
    <lineage>
        <taxon>Eukaryota</taxon>
        <taxon>Viridiplantae</taxon>
        <taxon>Streptophyta</taxon>
        <taxon>Embryophyta</taxon>
        <taxon>Tracheophyta</taxon>
        <taxon>Spermatophyta</taxon>
        <taxon>Magnoliopsida</taxon>
        <taxon>Liliopsida</taxon>
        <taxon>Poales</taxon>
        <taxon>Poaceae</taxon>
        <taxon>PACMAD clade</taxon>
        <taxon>Panicoideae</taxon>
        <taxon>Panicodae</taxon>
        <taxon>Paniceae</taxon>
        <taxon>Cenchrinae</taxon>
        <taxon>Setaria</taxon>
    </lineage>
</organism>
<dbReference type="EMBL" id="CM016553">
    <property type="protein sequence ID" value="TKW33690.1"/>
    <property type="molecule type" value="Genomic_DNA"/>
</dbReference>
<feature type="compositionally biased region" description="Basic and acidic residues" evidence="1">
    <location>
        <begin position="91"/>
        <end position="109"/>
    </location>
</feature>
<feature type="compositionally biased region" description="Gly residues" evidence="1">
    <location>
        <begin position="174"/>
        <end position="183"/>
    </location>
</feature>
<gene>
    <name evidence="2" type="ORF">SEVIR_2G256100v2</name>
</gene>
<protein>
    <submittedName>
        <fullName evidence="2">Uncharacterized protein</fullName>
    </submittedName>
</protein>
<keyword evidence="3" id="KW-1185">Reference proteome</keyword>
<sequence length="212" mass="21610">MHRTYNRYLVADKLQLHMREQGMKFKASLPAYRWGSSHTCERRGWRGRRRGRHFLARDGPPAAGAGAPGRSCGGGSGGTGGGGSGPSDGGGDQRDERRRRPTGRERGRGPLDASPAAESARERGSGRAEVAAAADPDGPRPTEGARTSGRDGGGARASRGPAGGGEQAQATELGSGGSGGGGKGARESCSVCGRWMGTGGGVGGRRWNTASP</sequence>
<feature type="compositionally biased region" description="Gly residues" evidence="1">
    <location>
        <begin position="71"/>
        <end position="90"/>
    </location>
</feature>
<evidence type="ECO:0000256" key="1">
    <source>
        <dbReference type="SAM" id="MobiDB-lite"/>
    </source>
</evidence>
<dbReference type="AlphaFoldDB" id="A0A4U6VUR9"/>
<dbReference type="Gramene" id="TKW33690">
    <property type="protein sequence ID" value="TKW33690"/>
    <property type="gene ID" value="SEVIR_2G256100v2"/>
</dbReference>
<accession>A0A4U6VUR9</accession>
<name>A0A4U6VUR9_SETVI</name>
<feature type="region of interest" description="Disordered" evidence="1">
    <location>
        <begin position="54"/>
        <end position="190"/>
    </location>
</feature>
<evidence type="ECO:0000313" key="2">
    <source>
        <dbReference type="EMBL" id="TKW33690.1"/>
    </source>
</evidence>
<feature type="compositionally biased region" description="Low complexity" evidence="1">
    <location>
        <begin position="59"/>
        <end position="70"/>
    </location>
</feature>